<dbReference type="EMBL" id="VNHT01000072">
    <property type="protein sequence ID" value="TYP78471.1"/>
    <property type="molecule type" value="Genomic_DNA"/>
</dbReference>
<accession>A0A5D3YAL6</accession>
<sequence>MGAVNGCGNISNGITQTITQITQNHYSNLSREEMGNKKPSLN</sequence>
<organism evidence="1 2">
    <name type="scientific">Nitrosomonas communis</name>
    <dbReference type="NCBI Taxonomy" id="44574"/>
    <lineage>
        <taxon>Bacteria</taxon>
        <taxon>Pseudomonadati</taxon>
        <taxon>Pseudomonadota</taxon>
        <taxon>Betaproteobacteria</taxon>
        <taxon>Nitrosomonadales</taxon>
        <taxon>Nitrosomonadaceae</taxon>
        <taxon>Nitrosomonas</taxon>
    </lineage>
</organism>
<comment type="caution">
    <text evidence="1">The sequence shown here is derived from an EMBL/GenBank/DDBJ whole genome shotgun (WGS) entry which is preliminary data.</text>
</comment>
<proteinExistence type="predicted"/>
<protein>
    <submittedName>
        <fullName evidence="1">Uncharacterized protein</fullName>
    </submittedName>
</protein>
<gene>
    <name evidence="1" type="ORF">BCL69_10723</name>
</gene>
<dbReference type="RefSeq" id="WP_258920417.1">
    <property type="nucleotide sequence ID" value="NZ_CP011451.1"/>
</dbReference>
<evidence type="ECO:0000313" key="1">
    <source>
        <dbReference type="EMBL" id="TYP78471.1"/>
    </source>
</evidence>
<name>A0A5D3YAL6_9PROT</name>
<dbReference type="Proteomes" id="UP000324176">
    <property type="component" value="Unassembled WGS sequence"/>
</dbReference>
<dbReference type="AlphaFoldDB" id="A0A5D3YAL6"/>
<evidence type="ECO:0000313" key="2">
    <source>
        <dbReference type="Proteomes" id="UP000324176"/>
    </source>
</evidence>
<reference evidence="1 2" key="1">
    <citation type="submission" date="2019-07" db="EMBL/GenBank/DDBJ databases">
        <title>Active sludge and wastewater microbial communities from Klosterneuburg, Austria.</title>
        <authorList>
            <person name="Wagner M."/>
        </authorList>
    </citation>
    <scope>NUCLEOTIDE SEQUENCE [LARGE SCALE GENOMIC DNA]</scope>
    <source>
        <strain evidence="1 2">Nm2</strain>
    </source>
</reference>